<keyword evidence="4" id="KW-1185">Reference proteome</keyword>
<dbReference type="GO" id="GO:0043626">
    <property type="term" value="C:PCNA complex"/>
    <property type="evidence" value="ECO:0007669"/>
    <property type="project" value="TreeGrafter"/>
</dbReference>
<organism evidence="3 4">
    <name type="scientific">Punica granatum</name>
    <name type="common">Pomegranate</name>
    <dbReference type="NCBI Taxonomy" id="22663"/>
    <lineage>
        <taxon>Eukaryota</taxon>
        <taxon>Viridiplantae</taxon>
        <taxon>Streptophyta</taxon>
        <taxon>Embryophyta</taxon>
        <taxon>Tracheophyta</taxon>
        <taxon>Spermatophyta</taxon>
        <taxon>Magnoliopsida</taxon>
        <taxon>eudicotyledons</taxon>
        <taxon>Gunneridae</taxon>
        <taxon>Pentapetalae</taxon>
        <taxon>rosids</taxon>
        <taxon>malvids</taxon>
        <taxon>Myrtales</taxon>
        <taxon>Lythraceae</taxon>
        <taxon>Punica</taxon>
    </lineage>
</organism>
<dbReference type="GO" id="GO:0003677">
    <property type="term" value="F:DNA binding"/>
    <property type="evidence" value="ECO:0007669"/>
    <property type="project" value="InterPro"/>
</dbReference>
<dbReference type="Gene3D" id="3.10.150.10">
    <property type="entry name" value="DNA Polymerase III, subunit A, domain 2"/>
    <property type="match status" value="1"/>
</dbReference>
<dbReference type="AlphaFoldDB" id="A0A2I0IRK9"/>
<dbReference type="PANTHER" id="PTHR11352:SF0">
    <property type="entry name" value="PROLIFERATING CELL NUCLEAR ANTIGEN"/>
    <property type="match status" value="1"/>
</dbReference>
<dbReference type="GO" id="GO:0006272">
    <property type="term" value="P:leading strand elongation"/>
    <property type="evidence" value="ECO:0007669"/>
    <property type="project" value="TreeGrafter"/>
</dbReference>
<feature type="region of interest" description="Disordered" evidence="1">
    <location>
        <begin position="44"/>
        <end position="111"/>
    </location>
</feature>
<protein>
    <recommendedName>
        <fullName evidence="2">Proliferating cell nuclear antigen PCNA C-terminal domain-containing protein</fullName>
    </recommendedName>
</protein>
<dbReference type="GO" id="GO:0019985">
    <property type="term" value="P:translesion synthesis"/>
    <property type="evidence" value="ECO:0007669"/>
    <property type="project" value="TreeGrafter"/>
</dbReference>
<feature type="non-terminal residue" evidence="3">
    <location>
        <position position="1"/>
    </location>
</feature>
<dbReference type="Pfam" id="PF02747">
    <property type="entry name" value="PCNA_C"/>
    <property type="match status" value="1"/>
</dbReference>
<dbReference type="SUPFAM" id="SSF55979">
    <property type="entry name" value="DNA clamp"/>
    <property type="match status" value="1"/>
</dbReference>
<feature type="compositionally biased region" description="Basic and acidic residues" evidence="1">
    <location>
        <begin position="53"/>
        <end position="81"/>
    </location>
</feature>
<reference evidence="3 4" key="1">
    <citation type="submission" date="2017-11" db="EMBL/GenBank/DDBJ databases">
        <title>De-novo sequencing of pomegranate (Punica granatum L.) genome.</title>
        <authorList>
            <person name="Akparov Z."/>
            <person name="Amiraslanov A."/>
            <person name="Hajiyeva S."/>
            <person name="Abbasov M."/>
            <person name="Kaur K."/>
            <person name="Hamwieh A."/>
            <person name="Solovyev V."/>
            <person name="Salamov A."/>
            <person name="Braich B."/>
            <person name="Kosarev P."/>
            <person name="Mahmoud A."/>
            <person name="Hajiyev E."/>
            <person name="Babayeva S."/>
            <person name="Izzatullayeva V."/>
            <person name="Mammadov A."/>
            <person name="Mammadov A."/>
            <person name="Sharifova S."/>
            <person name="Ojaghi J."/>
            <person name="Eynullazada K."/>
            <person name="Bayramov B."/>
            <person name="Abdulazimova A."/>
            <person name="Shahmuradov I."/>
        </authorList>
    </citation>
    <scope>NUCLEOTIDE SEQUENCE [LARGE SCALE GENOMIC DNA]</scope>
    <source>
        <strain evidence="4">cv. AG2017</strain>
        <tissue evidence="3">Leaf</tissue>
    </source>
</reference>
<name>A0A2I0IRK9_PUNGR</name>
<dbReference type="STRING" id="22663.A0A2I0IRK9"/>
<proteinExistence type="predicted"/>
<evidence type="ECO:0000256" key="1">
    <source>
        <dbReference type="SAM" id="MobiDB-lite"/>
    </source>
</evidence>
<dbReference type="EMBL" id="PGOL01002599">
    <property type="protein sequence ID" value="PKI46635.1"/>
    <property type="molecule type" value="Genomic_DNA"/>
</dbReference>
<dbReference type="InterPro" id="IPR046938">
    <property type="entry name" value="DNA_clamp_sf"/>
</dbReference>
<accession>A0A2I0IRK9</accession>
<dbReference type="InterPro" id="IPR022649">
    <property type="entry name" value="Pr_cel_nuc_antig_C"/>
</dbReference>
<dbReference type="GO" id="GO:0006275">
    <property type="term" value="P:regulation of DNA replication"/>
    <property type="evidence" value="ECO:0007669"/>
    <property type="project" value="InterPro"/>
</dbReference>
<feature type="domain" description="Proliferating cell nuclear antigen PCNA C-terminal" evidence="2">
    <location>
        <begin position="1"/>
        <end position="37"/>
    </location>
</feature>
<evidence type="ECO:0000259" key="2">
    <source>
        <dbReference type="Pfam" id="PF02747"/>
    </source>
</evidence>
<comment type="caution">
    <text evidence="3">The sequence shown here is derived from an EMBL/GenBank/DDBJ whole genome shotgun (WGS) entry which is preliminary data.</text>
</comment>
<gene>
    <name evidence="3" type="ORF">CRG98_032977</name>
</gene>
<dbReference type="InterPro" id="IPR000730">
    <property type="entry name" value="Pr_cel_nuc_antig"/>
</dbReference>
<dbReference type="GO" id="GO:0006298">
    <property type="term" value="P:mismatch repair"/>
    <property type="evidence" value="ECO:0007669"/>
    <property type="project" value="TreeGrafter"/>
</dbReference>
<dbReference type="PANTHER" id="PTHR11352">
    <property type="entry name" value="PROLIFERATING CELL NUCLEAR ANTIGEN"/>
    <property type="match status" value="1"/>
</dbReference>
<evidence type="ECO:0000313" key="3">
    <source>
        <dbReference type="EMBL" id="PKI46635.1"/>
    </source>
</evidence>
<sequence>ATPLSNQVTLSLSSDLPVVVEYKIAEMGYIRFYLAPKIDEEELENMATSEARPNVETRPKAGPKPKSETETKPKKEAKPETEVIPVEEANSPEEVKPKEEAQTVVEVMDAE</sequence>
<dbReference type="GO" id="GO:0030337">
    <property type="term" value="F:DNA polymerase processivity factor activity"/>
    <property type="evidence" value="ECO:0007669"/>
    <property type="project" value="InterPro"/>
</dbReference>
<dbReference type="Proteomes" id="UP000233551">
    <property type="component" value="Unassembled WGS sequence"/>
</dbReference>
<evidence type="ECO:0000313" key="4">
    <source>
        <dbReference type="Proteomes" id="UP000233551"/>
    </source>
</evidence>